<comment type="caution">
    <text evidence="2">The sequence shown here is derived from an EMBL/GenBank/DDBJ whole genome shotgun (WGS) entry which is preliminary data.</text>
</comment>
<reference evidence="2 3" key="1">
    <citation type="submission" date="2014-09" db="EMBL/GenBank/DDBJ databases">
        <title>Isolation and characterization of Aurantimonas altamirensis ON-56566 from clinical sample following a dog bite.</title>
        <authorList>
            <person name="Eshaghi A."/>
            <person name="Li A."/>
            <person name="Shahinas D."/>
            <person name="Bahn P."/>
            <person name="Kus J.V."/>
            <person name="Patel S.N."/>
        </authorList>
    </citation>
    <scope>NUCLEOTIDE SEQUENCE [LARGE SCALE GENOMIC DNA]</scope>
    <source>
        <strain evidence="2 3">ON-56566</strain>
    </source>
</reference>
<evidence type="ECO:0000313" key="3">
    <source>
        <dbReference type="Proteomes" id="UP000030826"/>
    </source>
</evidence>
<name>A0A0B1Q355_9HYPH</name>
<feature type="transmembrane region" description="Helical" evidence="1">
    <location>
        <begin position="61"/>
        <end position="83"/>
    </location>
</feature>
<gene>
    <name evidence="2" type="ORF">LA66_17740</name>
</gene>
<organism evidence="2 3">
    <name type="scientific">Aureimonas altamirensis</name>
    <dbReference type="NCBI Taxonomy" id="370622"/>
    <lineage>
        <taxon>Bacteria</taxon>
        <taxon>Pseudomonadati</taxon>
        <taxon>Pseudomonadota</taxon>
        <taxon>Alphaproteobacteria</taxon>
        <taxon>Hyphomicrobiales</taxon>
        <taxon>Aurantimonadaceae</taxon>
        <taxon>Aureimonas</taxon>
    </lineage>
</organism>
<dbReference type="EMBL" id="JRFJ01000006">
    <property type="protein sequence ID" value="KHJ53260.1"/>
    <property type="molecule type" value="Genomic_DNA"/>
</dbReference>
<keyword evidence="1" id="KW-1133">Transmembrane helix</keyword>
<protein>
    <submittedName>
        <fullName evidence="2">Uncharacterized protein</fullName>
    </submittedName>
</protein>
<evidence type="ECO:0000313" key="2">
    <source>
        <dbReference type="EMBL" id="KHJ53260.1"/>
    </source>
</evidence>
<accession>A0A0B1Q355</accession>
<dbReference type="AlphaFoldDB" id="A0A0B1Q355"/>
<sequence>MVDPKDKARGQMTISGHNETLVTTRFRTHGYAGALLFTFCPPIFLYETYQIFYTTAMEDNPLIGLFAAAALILSFASVPLMLIGRRQRYVLVSVPGPATGDAI</sequence>
<keyword evidence="1" id="KW-0812">Transmembrane</keyword>
<keyword evidence="1" id="KW-0472">Membrane</keyword>
<evidence type="ECO:0000256" key="1">
    <source>
        <dbReference type="SAM" id="Phobius"/>
    </source>
</evidence>
<dbReference type="Proteomes" id="UP000030826">
    <property type="component" value="Unassembled WGS sequence"/>
</dbReference>
<feature type="transmembrane region" description="Helical" evidence="1">
    <location>
        <begin position="31"/>
        <end position="49"/>
    </location>
</feature>
<dbReference type="STRING" id="370622.LA66_17740"/>
<proteinExistence type="predicted"/>